<organism evidence="3">
    <name type="scientific">Gongylonema pulchrum</name>
    <dbReference type="NCBI Taxonomy" id="637853"/>
    <lineage>
        <taxon>Eukaryota</taxon>
        <taxon>Metazoa</taxon>
        <taxon>Ecdysozoa</taxon>
        <taxon>Nematoda</taxon>
        <taxon>Chromadorea</taxon>
        <taxon>Rhabditida</taxon>
        <taxon>Spirurina</taxon>
        <taxon>Spiruromorpha</taxon>
        <taxon>Spiruroidea</taxon>
        <taxon>Gongylonematidae</taxon>
        <taxon>Gongylonema</taxon>
    </lineage>
</organism>
<gene>
    <name evidence="1" type="ORF">GPUH_LOCUS8463</name>
</gene>
<dbReference type="Proteomes" id="UP000271098">
    <property type="component" value="Unassembled WGS sequence"/>
</dbReference>
<keyword evidence="2" id="KW-1185">Reference proteome</keyword>
<reference evidence="1 2" key="2">
    <citation type="submission" date="2018-11" db="EMBL/GenBank/DDBJ databases">
        <authorList>
            <consortium name="Pathogen Informatics"/>
        </authorList>
    </citation>
    <scope>NUCLEOTIDE SEQUENCE [LARGE SCALE GENOMIC DNA]</scope>
</reference>
<reference evidence="3" key="1">
    <citation type="submission" date="2016-06" db="UniProtKB">
        <authorList>
            <consortium name="WormBaseParasite"/>
        </authorList>
    </citation>
    <scope>IDENTIFICATION</scope>
</reference>
<sequence>MIVVLVLACMGALMCRMNFQLAAMGDGSGSARIKLIALIVSLNLLTVTPATFSALKRNSLGDIFNDDDINIKELPTGRKVILPSKPVFLEKHGIEGINYSLDNRSRPFIYCDVCVNFVLIF</sequence>
<protein>
    <submittedName>
        <fullName evidence="3">Neur_chan_memb domain-containing protein</fullName>
    </submittedName>
</protein>
<evidence type="ECO:0000313" key="2">
    <source>
        <dbReference type="Proteomes" id="UP000271098"/>
    </source>
</evidence>
<dbReference type="AlphaFoldDB" id="A0A183DIC4"/>
<evidence type="ECO:0000313" key="3">
    <source>
        <dbReference type="WBParaSite" id="GPUH_0000847401-mRNA-1"/>
    </source>
</evidence>
<dbReference type="EMBL" id="UYRT01024785">
    <property type="protein sequence ID" value="VDK62828.1"/>
    <property type="molecule type" value="Genomic_DNA"/>
</dbReference>
<dbReference type="WBParaSite" id="GPUH_0000847401-mRNA-1">
    <property type="protein sequence ID" value="GPUH_0000847401-mRNA-1"/>
    <property type="gene ID" value="GPUH_0000847401"/>
</dbReference>
<name>A0A183DIC4_9BILA</name>
<evidence type="ECO:0000313" key="1">
    <source>
        <dbReference type="EMBL" id="VDK62828.1"/>
    </source>
</evidence>
<proteinExistence type="predicted"/>
<accession>A0A183DIC4</accession>